<organism evidence="1 2">
    <name type="scientific">Sneathia sanguinegens</name>
    <dbReference type="NCBI Taxonomy" id="40543"/>
    <lineage>
        <taxon>Bacteria</taxon>
        <taxon>Fusobacteriati</taxon>
        <taxon>Fusobacteriota</taxon>
        <taxon>Fusobacteriia</taxon>
        <taxon>Fusobacteriales</taxon>
        <taxon>Leptotrichiaceae</taxon>
        <taxon>Sneathia</taxon>
    </lineage>
</organism>
<comment type="caution">
    <text evidence="1">The sequence shown here is derived from an EMBL/GenBank/DDBJ whole genome shotgun (WGS) entry which is preliminary data.</text>
</comment>
<protein>
    <submittedName>
        <fullName evidence="1">Uncharacterized protein</fullName>
    </submittedName>
</protein>
<dbReference type="RefSeq" id="WP_066729863.1">
    <property type="nucleotide sequence ID" value="NZ_CAMPUK010000002.1"/>
</dbReference>
<dbReference type="Proteomes" id="UP001225134">
    <property type="component" value="Unassembled WGS sequence"/>
</dbReference>
<name>A0ABT7HJG4_9FUSO</name>
<evidence type="ECO:0000313" key="1">
    <source>
        <dbReference type="EMBL" id="MDK9580663.1"/>
    </source>
</evidence>
<gene>
    <name evidence="1" type="ORF">QQA45_03940</name>
</gene>
<sequence length="122" mass="14482">MKIININRAKKIEPLFGLRVPDFVYSLYKICISQEAFEKAFKEYLNMNPKRLIKIVEAVEGEKQRSVLLVVIYDKIVEGKSMLKDKLRTKVQDFNFPIFVLGINEQTDIEEEIEEFKRRRLL</sequence>
<evidence type="ECO:0000313" key="2">
    <source>
        <dbReference type="Proteomes" id="UP001225134"/>
    </source>
</evidence>
<dbReference type="EMBL" id="JASSPP010000005">
    <property type="protein sequence ID" value="MDK9580663.1"/>
    <property type="molecule type" value="Genomic_DNA"/>
</dbReference>
<reference evidence="1 2" key="1">
    <citation type="submission" date="2023-06" db="EMBL/GenBank/DDBJ databases">
        <title>Antibody response to the Sneathia vaginalis cytopathogenic toxin A during pregnancy.</title>
        <authorList>
            <person name="Mccoy Z.T."/>
            <person name="Serrano M.G."/>
            <person name="Spaine K."/>
            <person name="Edwards D.J."/>
            <person name="Buck G.A."/>
            <person name="Jefferson K."/>
        </authorList>
    </citation>
    <scope>NUCLEOTIDE SEQUENCE [LARGE SCALE GENOMIC DNA]</scope>
    <source>
        <strain evidence="1 2">CCUG 42621</strain>
    </source>
</reference>
<keyword evidence="2" id="KW-1185">Reference proteome</keyword>
<accession>A0ABT7HJG4</accession>
<proteinExistence type="predicted"/>